<reference evidence="1 2" key="1">
    <citation type="journal article" date="2006" name="Science">
        <title>The genome of black cottonwood, Populus trichocarpa (Torr. &amp; Gray).</title>
        <authorList>
            <person name="Tuskan G.A."/>
            <person name="Difazio S."/>
            <person name="Jansson S."/>
            <person name="Bohlmann J."/>
            <person name="Grigoriev I."/>
            <person name="Hellsten U."/>
            <person name="Putnam N."/>
            <person name="Ralph S."/>
            <person name="Rombauts S."/>
            <person name="Salamov A."/>
            <person name="Schein J."/>
            <person name="Sterck L."/>
            <person name="Aerts A."/>
            <person name="Bhalerao R.R."/>
            <person name="Bhalerao R.P."/>
            <person name="Blaudez D."/>
            <person name="Boerjan W."/>
            <person name="Brun A."/>
            <person name="Brunner A."/>
            <person name="Busov V."/>
            <person name="Campbell M."/>
            <person name="Carlson J."/>
            <person name="Chalot M."/>
            <person name="Chapman J."/>
            <person name="Chen G.L."/>
            <person name="Cooper D."/>
            <person name="Coutinho P.M."/>
            <person name="Couturier J."/>
            <person name="Covert S."/>
            <person name="Cronk Q."/>
            <person name="Cunningham R."/>
            <person name="Davis J."/>
            <person name="Degroeve S."/>
            <person name="Dejardin A."/>
            <person name="Depamphilis C."/>
            <person name="Detter J."/>
            <person name="Dirks B."/>
            <person name="Dubchak I."/>
            <person name="Duplessis S."/>
            <person name="Ehlting J."/>
            <person name="Ellis B."/>
            <person name="Gendler K."/>
            <person name="Goodstein D."/>
            <person name="Gribskov M."/>
            <person name="Grimwood J."/>
            <person name="Groover A."/>
            <person name="Gunter L."/>
            <person name="Hamberger B."/>
            <person name="Heinze B."/>
            <person name="Helariutta Y."/>
            <person name="Henrissat B."/>
            <person name="Holligan D."/>
            <person name="Holt R."/>
            <person name="Huang W."/>
            <person name="Islam-Faridi N."/>
            <person name="Jones S."/>
            <person name="Jones-Rhoades M."/>
            <person name="Jorgensen R."/>
            <person name="Joshi C."/>
            <person name="Kangasjarvi J."/>
            <person name="Karlsson J."/>
            <person name="Kelleher C."/>
            <person name="Kirkpatrick R."/>
            <person name="Kirst M."/>
            <person name="Kohler A."/>
            <person name="Kalluri U."/>
            <person name="Larimer F."/>
            <person name="Leebens-Mack J."/>
            <person name="Leple J.C."/>
            <person name="Locascio P."/>
            <person name="Lou Y."/>
            <person name="Lucas S."/>
            <person name="Martin F."/>
            <person name="Montanini B."/>
            <person name="Napoli C."/>
            <person name="Nelson D.R."/>
            <person name="Nelson C."/>
            <person name="Nieminen K."/>
            <person name="Nilsson O."/>
            <person name="Pereda V."/>
            <person name="Peter G."/>
            <person name="Philippe R."/>
            <person name="Pilate G."/>
            <person name="Poliakov A."/>
            <person name="Razumovskaya J."/>
            <person name="Richardson P."/>
            <person name="Rinaldi C."/>
            <person name="Ritland K."/>
            <person name="Rouze P."/>
            <person name="Ryaboy D."/>
            <person name="Schmutz J."/>
            <person name="Schrader J."/>
            <person name="Segerman B."/>
            <person name="Shin H."/>
            <person name="Siddiqui A."/>
            <person name="Sterky F."/>
            <person name="Terry A."/>
            <person name="Tsai C.J."/>
            <person name="Uberbacher E."/>
            <person name="Unneberg P."/>
            <person name="Vahala J."/>
            <person name="Wall K."/>
            <person name="Wessler S."/>
            <person name="Yang G."/>
            <person name="Yin T."/>
            <person name="Douglas C."/>
            <person name="Marra M."/>
            <person name="Sandberg G."/>
            <person name="Van de Peer Y."/>
            <person name="Rokhsar D."/>
        </authorList>
    </citation>
    <scope>NUCLEOTIDE SEQUENCE [LARGE SCALE GENOMIC DNA]</scope>
    <source>
        <strain evidence="2">cv. Nisqually</strain>
    </source>
</reference>
<accession>A0A2K1YHW3</accession>
<dbReference type="InParanoid" id="A0A2K1YHW3"/>
<organism evidence="1 2">
    <name type="scientific">Populus trichocarpa</name>
    <name type="common">Western balsam poplar</name>
    <name type="synonym">Populus balsamifera subsp. trichocarpa</name>
    <dbReference type="NCBI Taxonomy" id="3694"/>
    <lineage>
        <taxon>Eukaryota</taxon>
        <taxon>Viridiplantae</taxon>
        <taxon>Streptophyta</taxon>
        <taxon>Embryophyta</taxon>
        <taxon>Tracheophyta</taxon>
        <taxon>Spermatophyta</taxon>
        <taxon>Magnoliopsida</taxon>
        <taxon>eudicotyledons</taxon>
        <taxon>Gunneridae</taxon>
        <taxon>Pentapetalae</taxon>
        <taxon>rosids</taxon>
        <taxon>fabids</taxon>
        <taxon>Malpighiales</taxon>
        <taxon>Salicaceae</taxon>
        <taxon>Saliceae</taxon>
        <taxon>Populus</taxon>
    </lineage>
</organism>
<dbReference type="EMBL" id="CM009300">
    <property type="protein sequence ID" value="PNT12613.1"/>
    <property type="molecule type" value="Genomic_DNA"/>
</dbReference>
<keyword evidence="2" id="KW-1185">Reference proteome</keyword>
<evidence type="ECO:0000313" key="2">
    <source>
        <dbReference type="Proteomes" id="UP000006729"/>
    </source>
</evidence>
<evidence type="ECO:0000313" key="1">
    <source>
        <dbReference type="EMBL" id="PNT12613.1"/>
    </source>
</evidence>
<proteinExistence type="predicted"/>
<sequence length="45" mass="5196">MGLIYPDRRKSNNMVYNVTTMGIINKIILKENEGLINQTRSTINK</sequence>
<gene>
    <name evidence="1" type="ORF">POPTR_011G095400</name>
</gene>
<protein>
    <submittedName>
        <fullName evidence="1">Uncharacterized protein</fullName>
    </submittedName>
</protein>
<dbReference type="Proteomes" id="UP000006729">
    <property type="component" value="Chromosome 11"/>
</dbReference>
<name>A0A2K1YHW3_POPTR</name>
<dbReference type="AlphaFoldDB" id="A0A2K1YHW3"/>